<proteinExistence type="inferred from homology"/>
<dbReference type="InterPro" id="IPR036291">
    <property type="entry name" value="NAD(P)-bd_dom_sf"/>
</dbReference>
<dbReference type="AlphaFoldDB" id="A0A0K0X845"/>
<dbReference type="SMART" id="SM00822">
    <property type="entry name" value="PKS_KR"/>
    <property type="match status" value="1"/>
</dbReference>
<dbReference type="EMBL" id="CP012150">
    <property type="protein sequence ID" value="AKS33531.1"/>
    <property type="molecule type" value="Genomic_DNA"/>
</dbReference>
<keyword evidence="2" id="KW-0560">Oxidoreductase</keyword>
<dbReference type="Pfam" id="PF13561">
    <property type="entry name" value="adh_short_C2"/>
    <property type="match status" value="1"/>
</dbReference>
<dbReference type="PROSITE" id="PS00061">
    <property type="entry name" value="ADH_SHORT"/>
    <property type="match status" value="1"/>
</dbReference>
<evidence type="ECO:0000313" key="5">
    <source>
        <dbReference type="Proteomes" id="UP000062255"/>
    </source>
</evidence>
<evidence type="ECO:0000313" key="4">
    <source>
        <dbReference type="EMBL" id="AKS33531.1"/>
    </source>
</evidence>
<dbReference type="InterPro" id="IPR002347">
    <property type="entry name" value="SDR_fam"/>
</dbReference>
<dbReference type="PANTHER" id="PTHR43639">
    <property type="entry name" value="OXIDOREDUCTASE, SHORT-CHAIN DEHYDROGENASE/REDUCTASE FAMILY (AFU_ORTHOLOGUE AFUA_5G02870)"/>
    <property type="match status" value="1"/>
</dbReference>
<dbReference type="SUPFAM" id="SSF51735">
    <property type="entry name" value="NAD(P)-binding Rossmann-fold domains"/>
    <property type="match status" value="1"/>
</dbReference>
<feature type="domain" description="Ketoreductase" evidence="3">
    <location>
        <begin position="13"/>
        <end position="192"/>
    </location>
</feature>
<reference evidence="4 5" key="1">
    <citation type="submission" date="2015-07" db="EMBL/GenBank/DDBJ databases">
        <title>Complete genome sequence of Mycobacterium goodii X7B, a facultative thermophilic biodesulfurizing bacterium.</title>
        <authorList>
            <person name="Yu B."/>
            <person name="Li F."/>
            <person name="Xu P."/>
        </authorList>
    </citation>
    <scope>NUCLEOTIDE SEQUENCE [LARGE SCALE GENOMIC DNA]</scope>
    <source>
        <strain evidence="4 5">X7B</strain>
    </source>
</reference>
<name>A0A0K0X845_MYCGD</name>
<dbReference type="PATRIC" id="fig|134601.6.peg.3794"/>
<dbReference type="Proteomes" id="UP000062255">
    <property type="component" value="Chromosome"/>
</dbReference>
<dbReference type="RefSeq" id="WP_049745957.1">
    <property type="nucleotide sequence ID" value="NZ_CP012150.1"/>
</dbReference>
<gene>
    <name evidence="4" type="ORF">AFA91_18315</name>
</gene>
<dbReference type="STRING" id="134601.AFA91_18315"/>
<comment type="similarity">
    <text evidence="1">Belongs to the short-chain dehydrogenases/reductases (SDR) family.</text>
</comment>
<organism evidence="4 5">
    <name type="scientific">Mycolicibacterium goodii</name>
    <name type="common">Mycobacterium goodii</name>
    <dbReference type="NCBI Taxonomy" id="134601"/>
    <lineage>
        <taxon>Bacteria</taxon>
        <taxon>Bacillati</taxon>
        <taxon>Actinomycetota</taxon>
        <taxon>Actinomycetes</taxon>
        <taxon>Mycobacteriales</taxon>
        <taxon>Mycobacteriaceae</taxon>
        <taxon>Mycolicibacterium</taxon>
    </lineage>
</organism>
<sequence length="252" mass="25553">MTQAGSTTPLADRRVLVTGGSRGIGAGIVRRLAADGAAVAFTYGASAAEAEKLVGDLTSAGAKVTAIQADSANPDQVAAAVSQAVAELGGLDVLVNNAGVAHLAPAEEYTREQFDHLVNVNIGGVFWAIHSALAHLGEGSRIINIGSINADRVHVPNLSVYAMTKGAVQALTIGLARELGPRGITINNVQPGPVDTDMNPADGGLAEVMTAATALNRYGHADDVAAVVSFLAGRESGYVTGANWNVDGGYTA</sequence>
<dbReference type="OrthoDB" id="154414at2"/>
<dbReference type="KEGG" id="mgo:AFA91_18315"/>
<dbReference type="PANTHER" id="PTHR43639:SF1">
    <property type="entry name" value="SHORT-CHAIN DEHYDROGENASE_REDUCTASE FAMILY PROTEIN"/>
    <property type="match status" value="1"/>
</dbReference>
<dbReference type="PRINTS" id="PR00080">
    <property type="entry name" value="SDRFAMILY"/>
</dbReference>
<dbReference type="InterPro" id="IPR057326">
    <property type="entry name" value="KR_dom"/>
</dbReference>
<dbReference type="InterPro" id="IPR020904">
    <property type="entry name" value="Sc_DH/Rdtase_CS"/>
</dbReference>
<evidence type="ECO:0000256" key="1">
    <source>
        <dbReference type="ARBA" id="ARBA00006484"/>
    </source>
</evidence>
<dbReference type="Gene3D" id="3.40.50.720">
    <property type="entry name" value="NAD(P)-binding Rossmann-like Domain"/>
    <property type="match status" value="1"/>
</dbReference>
<dbReference type="GO" id="GO:0016491">
    <property type="term" value="F:oxidoreductase activity"/>
    <property type="evidence" value="ECO:0007669"/>
    <property type="project" value="UniProtKB-KW"/>
</dbReference>
<dbReference type="FunFam" id="3.40.50.720:FF:000084">
    <property type="entry name" value="Short-chain dehydrogenase reductase"/>
    <property type="match status" value="1"/>
</dbReference>
<evidence type="ECO:0000259" key="3">
    <source>
        <dbReference type="SMART" id="SM00822"/>
    </source>
</evidence>
<dbReference type="PRINTS" id="PR00081">
    <property type="entry name" value="GDHRDH"/>
</dbReference>
<evidence type="ECO:0000256" key="2">
    <source>
        <dbReference type="ARBA" id="ARBA00023002"/>
    </source>
</evidence>
<accession>A0A0K0X845</accession>
<protein>
    <submittedName>
        <fullName evidence="4">Oxidoreductase</fullName>
    </submittedName>
</protein>